<dbReference type="GO" id="GO:0035239">
    <property type="term" value="P:tube morphogenesis"/>
    <property type="evidence" value="ECO:0007669"/>
    <property type="project" value="UniProtKB-ARBA"/>
</dbReference>
<accession>A0A0K2TH13</accession>
<feature type="chain" id="PRO_5005487833" evidence="20">
    <location>
        <begin position="21"/>
        <end position="1527"/>
    </location>
</feature>
<dbReference type="InterPro" id="IPR056370">
    <property type="entry name" value="Shg-like_Ig-like"/>
</dbReference>
<keyword evidence="8 14" id="KW-0106">Calcium</keyword>
<dbReference type="Gene3D" id="4.10.900.10">
    <property type="entry name" value="TCF3-CBD (Catenin binding domain)"/>
    <property type="match status" value="1"/>
</dbReference>
<evidence type="ECO:0000256" key="3">
    <source>
        <dbReference type="ARBA" id="ARBA00022536"/>
    </source>
</evidence>
<feature type="signal peptide" evidence="20">
    <location>
        <begin position="1"/>
        <end position="20"/>
    </location>
</feature>
<keyword evidence="9 16" id="KW-0130">Cell adhesion</keyword>
<keyword evidence="11 19" id="KW-0472">Membrane</keyword>
<dbReference type="PANTHER" id="PTHR24027:SF422">
    <property type="entry name" value="CADHERIN DOMAIN-CONTAINING PROTEIN"/>
    <property type="match status" value="1"/>
</dbReference>
<feature type="region of interest" description="Disordered" evidence="18">
    <location>
        <begin position="1503"/>
        <end position="1527"/>
    </location>
</feature>
<dbReference type="GO" id="GO:0016477">
    <property type="term" value="P:cell migration"/>
    <property type="evidence" value="ECO:0007669"/>
    <property type="project" value="TreeGrafter"/>
</dbReference>
<keyword evidence="7" id="KW-0677">Repeat</keyword>
<dbReference type="InterPro" id="IPR002126">
    <property type="entry name" value="Cadherin-like_dom"/>
</dbReference>
<dbReference type="InterPro" id="IPR000742">
    <property type="entry name" value="EGF"/>
</dbReference>
<dbReference type="Gene3D" id="2.10.25.10">
    <property type="entry name" value="Laminin"/>
    <property type="match status" value="1"/>
</dbReference>
<evidence type="ECO:0000256" key="7">
    <source>
        <dbReference type="ARBA" id="ARBA00022737"/>
    </source>
</evidence>
<reference evidence="24" key="1">
    <citation type="submission" date="2014-05" db="EMBL/GenBank/DDBJ databases">
        <authorList>
            <person name="Chronopoulou M."/>
        </authorList>
    </citation>
    <scope>NUCLEOTIDE SEQUENCE</scope>
    <source>
        <tissue evidence="24">Whole organism</tissue>
    </source>
</reference>
<dbReference type="GO" id="GO:0016342">
    <property type="term" value="C:catenin complex"/>
    <property type="evidence" value="ECO:0007669"/>
    <property type="project" value="TreeGrafter"/>
</dbReference>
<dbReference type="SUPFAM" id="SSF49313">
    <property type="entry name" value="Cadherin-like"/>
    <property type="match status" value="8"/>
</dbReference>
<evidence type="ECO:0000259" key="23">
    <source>
        <dbReference type="PROSITE" id="PS50268"/>
    </source>
</evidence>
<dbReference type="InterPro" id="IPR027397">
    <property type="entry name" value="Catenin-bd_sf"/>
</dbReference>
<evidence type="ECO:0000259" key="22">
    <source>
        <dbReference type="PROSITE" id="PS50026"/>
    </source>
</evidence>
<comment type="function">
    <text evidence="17">Cadherins are calcium-dependent cell adhesion proteins.</text>
</comment>
<dbReference type="GO" id="GO:0009887">
    <property type="term" value="P:animal organ morphogenesis"/>
    <property type="evidence" value="ECO:0007669"/>
    <property type="project" value="UniProtKB-ARBA"/>
</dbReference>
<dbReference type="EMBL" id="HACA01007883">
    <property type="protein sequence ID" value="CDW25244.1"/>
    <property type="molecule type" value="Transcribed_RNA"/>
</dbReference>
<evidence type="ECO:0000256" key="12">
    <source>
        <dbReference type="ARBA" id="ARBA00023157"/>
    </source>
</evidence>
<evidence type="ECO:0000256" key="13">
    <source>
        <dbReference type="ARBA" id="ARBA00023180"/>
    </source>
</evidence>
<evidence type="ECO:0000256" key="14">
    <source>
        <dbReference type="PROSITE-ProRule" id="PRU00043"/>
    </source>
</evidence>
<evidence type="ECO:0000259" key="21">
    <source>
        <dbReference type="PROSITE" id="PS50025"/>
    </source>
</evidence>
<feature type="compositionally biased region" description="Acidic residues" evidence="18">
    <location>
        <begin position="1505"/>
        <end position="1515"/>
    </location>
</feature>
<dbReference type="GO" id="GO:0007156">
    <property type="term" value="P:homophilic cell adhesion via plasma membrane adhesion molecules"/>
    <property type="evidence" value="ECO:0007669"/>
    <property type="project" value="InterPro"/>
</dbReference>
<keyword evidence="4 16" id="KW-0812">Transmembrane</keyword>
<protein>
    <submittedName>
        <fullName evidence="24">DEcadherinlike [Megachile rotundata]</fullName>
    </submittedName>
</protein>
<dbReference type="CDD" id="cd00054">
    <property type="entry name" value="EGF_CA"/>
    <property type="match status" value="1"/>
</dbReference>
<evidence type="ECO:0000256" key="20">
    <source>
        <dbReference type="SAM" id="SignalP"/>
    </source>
</evidence>
<dbReference type="PROSITE" id="PS50025">
    <property type="entry name" value="LAM_G_DOMAIN"/>
    <property type="match status" value="1"/>
</dbReference>
<dbReference type="OrthoDB" id="6252479at2759"/>
<dbReference type="SMART" id="SM00282">
    <property type="entry name" value="LamG"/>
    <property type="match status" value="1"/>
</dbReference>
<evidence type="ECO:0000256" key="15">
    <source>
        <dbReference type="PROSITE-ProRule" id="PRU00076"/>
    </source>
</evidence>
<dbReference type="Pfam" id="PF01049">
    <property type="entry name" value="CADH_Y-type_LIR"/>
    <property type="match status" value="1"/>
</dbReference>
<dbReference type="GO" id="GO:0001736">
    <property type="term" value="P:establishment of planar polarity"/>
    <property type="evidence" value="ECO:0007669"/>
    <property type="project" value="UniProtKB-ARBA"/>
</dbReference>
<dbReference type="Pfam" id="PF02210">
    <property type="entry name" value="Laminin_G_2"/>
    <property type="match status" value="1"/>
</dbReference>
<keyword evidence="3 15" id="KW-0245">EGF-like domain</keyword>
<name>A0A0K2TH13_LEPSM</name>
<evidence type="ECO:0000256" key="6">
    <source>
        <dbReference type="ARBA" id="ARBA00022729"/>
    </source>
</evidence>
<feature type="domain" description="Cadherin" evidence="23">
    <location>
        <begin position="591"/>
        <end position="703"/>
    </location>
</feature>
<evidence type="ECO:0000256" key="9">
    <source>
        <dbReference type="ARBA" id="ARBA00022889"/>
    </source>
</evidence>
<comment type="subcellular location">
    <subcellularLocation>
        <location evidence="1 16">Cell membrane</location>
        <topology evidence="1 16">Single-pass type I membrane protein</topology>
    </subcellularLocation>
</comment>
<sequence length="1527" mass="169803">MKFSLLLLILLRIGSTFGEADPSIIGGEESLSISAEQVSNRYKPKFDECENYAPEVQEEAKRGTKVIRVHATDRDGKQNPSGQVTYSIVSTDKKFKIHPESGWLVTDAIFDRDEPQKDKLVHVTVKASDNGRPQLEDVCTLAVKILDINDNFPVFDRGVYDVVVPRDTQVETQIVRISASDVDEGDNQKISYQLKAARVPSDLDYFKWDEKTGAVFLGQMLDKPISSIIELKAKALDSGSPPKSTEIDITIEVVQSNNKPPSFLQGPGAEIKVSEMYNDYSEAIATYTATSNIEDDPTVFFQLVSGRTEQTNKDGTFRAVQDQNRPHICKIYLAKQLEYESVTQYTLTLQVRNAPDLVAEAQLVINVLDKNNQAPIFVNIESGSVLEHEKIGTTVMQVSAIDHDGTYPNNRVYYRIASEEMENKFNINPDTGVITTKVEFDREERAVYSLPIIGEDGAASALLKNGQPNSTPLSFRIVIADINDNPPYFPHSNYSADVPENQDLGSKVMEVTAKDKDTEASITTYSIKSGNIGGAFSIEEKTGFIRVASKLDYESIKIYHLVIQAWDGKYSSEGRVDIHISNENDMKPVFSKERYTANLKEEQIPTYPIFQVSAMDPDIDPGGPQNMSYYLDSNSQTASHFSVNSVTGDLNIIRKLDRDLPYGFPQWNIYVFAKDENGGPKGIESFVEMVIVLEDINDNSPFLNMPNGLVWYENQGPGIVGELLADDYDTEENGPPFTFEIDPSANQNLKAKFAVKEYKNNGTFYLETLTSFDRELQKRYDIPINICDRKKNCGVSKLFVVIGDVNDNPMEPGDSSIFVYNYEGRAPDTTIGRVYVSDPDDWDLPDKTFRFAEGSDHRGKFDLNRHNGFITMRRGIPLPEEKNHFTMKFLVEDPTHGQTNEHAVSATVNVTIQKIPEEAVIKSGSMRIVGSPESFILPDENGVSKRDLLVEKLKDWLNATYVDVFAVLPYSRYYTDIRFSAHGSPYYPPERLEGSLANRRSELEESLGIEIVMIKIDECLYEGINCNEGEGCTNYLDIDESPVTVYTNTSSFVGVGAWVKPFCSCSLPDAQKSVSKYKNPCDHNPCLNGGNCISNGLASYKCECPSSNNGQFGSNCERLAASFNGEGWSWHPSLSACGDSALSLSFNTDRDSGTLLYVGPTPGSVVENITDYLALEIEAGRLKMYLNYGSGTKTLSLGQRIDDGKTHELVMKWTNTSARMELDDNSCTSTGRSDKKNQCFIQISMRKSKNSFLNVNGPLQIGGVSFGTNGFQDLLQRLSLKSSEMPYGDGFAGCIRNLTYRAGSRTVLYDLGDPSDGDNYTPGCDAEFVQAVKALKFYHSYVIVVLVFLACICAAVIVFAIYRKKRIVFSDKDIDCDIRENIINYEDEGGGEGDQTGYDLSVLRMMADGTPSLQTVPNVGKLRPDNNSNCDLPDDINLFLTKVKDQADCDPDSTPFDDLRHYAYEGDGNSNRTLSSLHSGSSDADLEFDYLHSFGPRFKKLADMYGEEPDSDDEAPALPQAASESWC</sequence>
<keyword evidence="6 20" id="KW-0732">Signal</keyword>
<dbReference type="PANTHER" id="PTHR24027">
    <property type="entry name" value="CADHERIN-23"/>
    <property type="match status" value="1"/>
</dbReference>
<dbReference type="GO" id="GO:0008013">
    <property type="term" value="F:beta-catenin binding"/>
    <property type="evidence" value="ECO:0007669"/>
    <property type="project" value="TreeGrafter"/>
</dbReference>
<feature type="domain" description="Laminin G" evidence="21">
    <location>
        <begin position="1118"/>
        <end position="1324"/>
    </location>
</feature>
<evidence type="ECO:0000256" key="8">
    <source>
        <dbReference type="ARBA" id="ARBA00022837"/>
    </source>
</evidence>
<evidence type="ECO:0000256" key="18">
    <source>
        <dbReference type="SAM" id="MobiDB-lite"/>
    </source>
</evidence>
<feature type="domain" description="Cadherin" evidence="23">
    <location>
        <begin position="156"/>
        <end position="263"/>
    </location>
</feature>
<dbReference type="PRINTS" id="PR00205">
    <property type="entry name" value="CADHERIN"/>
</dbReference>
<dbReference type="CDD" id="cd00110">
    <property type="entry name" value="LamG"/>
    <property type="match status" value="1"/>
</dbReference>
<feature type="domain" description="Cadherin" evidence="23">
    <location>
        <begin position="823"/>
        <end position="934"/>
    </location>
</feature>
<evidence type="ECO:0000256" key="17">
    <source>
        <dbReference type="RuleBase" id="RU004357"/>
    </source>
</evidence>
<dbReference type="GO" id="GO:0007424">
    <property type="term" value="P:open tracheal system development"/>
    <property type="evidence" value="ECO:0007669"/>
    <property type="project" value="UniProtKB-ARBA"/>
</dbReference>
<feature type="transmembrane region" description="Helical" evidence="19">
    <location>
        <begin position="1338"/>
        <end position="1362"/>
    </location>
</feature>
<proteinExistence type="predicted"/>
<dbReference type="PROSITE" id="PS00232">
    <property type="entry name" value="CADHERIN_1"/>
    <property type="match status" value="3"/>
</dbReference>
<dbReference type="GO" id="GO:0007431">
    <property type="term" value="P:salivary gland development"/>
    <property type="evidence" value="ECO:0007669"/>
    <property type="project" value="UniProtKB-ARBA"/>
</dbReference>
<keyword evidence="2" id="KW-1003">Cell membrane</keyword>
<dbReference type="GO" id="GO:0007163">
    <property type="term" value="P:establishment or maintenance of cell polarity"/>
    <property type="evidence" value="ECO:0007669"/>
    <property type="project" value="UniProtKB-ARBA"/>
</dbReference>
<keyword evidence="10 19" id="KW-1133">Transmembrane helix</keyword>
<dbReference type="InterPro" id="IPR015919">
    <property type="entry name" value="Cadherin-like_sf"/>
</dbReference>
<evidence type="ECO:0000313" key="24">
    <source>
        <dbReference type="EMBL" id="CDW25244.1"/>
    </source>
</evidence>
<evidence type="ECO:0000256" key="1">
    <source>
        <dbReference type="ARBA" id="ARBA00004251"/>
    </source>
</evidence>
<dbReference type="Gene3D" id="2.60.120.200">
    <property type="match status" value="1"/>
</dbReference>
<evidence type="ECO:0000256" key="19">
    <source>
        <dbReference type="SAM" id="Phobius"/>
    </source>
</evidence>
<feature type="domain" description="EGF-like" evidence="22">
    <location>
        <begin position="1077"/>
        <end position="1117"/>
    </location>
</feature>
<keyword evidence="13" id="KW-0325">Glycoprotein</keyword>
<dbReference type="Pfam" id="PF24811">
    <property type="entry name" value="Ig_Shg"/>
    <property type="match status" value="1"/>
</dbReference>
<comment type="caution">
    <text evidence="15">Lacks conserved residue(s) required for the propagation of feature annotation.</text>
</comment>
<feature type="domain" description="Cadherin" evidence="23">
    <location>
        <begin position="48"/>
        <end position="155"/>
    </location>
</feature>
<feature type="domain" description="Cadherin" evidence="23">
    <location>
        <begin position="295"/>
        <end position="377"/>
    </location>
</feature>
<dbReference type="FunFam" id="2.60.40.60:FF:000032">
    <property type="entry name" value="FAT atypical cadherin 1"/>
    <property type="match status" value="1"/>
</dbReference>
<dbReference type="GO" id="GO:0008104">
    <property type="term" value="P:intracellular protein localization"/>
    <property type="evidence" value="ECO:0007669"/>
    <property type="project" value="UniProtKB-ARBA"/>
</dbReference>
<keyword evidence="12" id="KW-1015">Disulfide bond</keyword>
<dbReference type="FunFam" id="2.60.40.60:FF:000033">
    <property type="entry name" value="FAT atypical cadherin 1"/>
    <property type="match status" value="1"/>
</dbReference>
<dbReference type="FunFam" id="4.10.900.10:FF:000001">
    <property type="entry name" value="Cadherin 2"/>
    <property type="match status" value="1"/>
</dbReference>
<evidence type="ECO:0000256" key="5">
    <source>
        <dbReference type="ARBA" id="ARBA00022723"/>
    </source>
</evidence>
<feature type="domain" description="Cadherin" evidence="23">
    <location>
        <begin position="490"/>
        <end position="590"/>
    </location>
</feature>
<dbReference type="InterPro" id="IPR000233">
    <property type="entry name" value="Cadherin_Y-type_LIR"/>
</dbReference>
<dbReference type="InterPro" id="IPR001791">
    <property type="entry name" value="Laminin_G"/>
</dbReference>
<dbReference type="PROSITE" id="PS50026">
    <property type="entry name" value="EGF_3"/>
    <property type="match status" value="1"/>
</dbReference>
<dbReference type="GO" id="GO:0045296">
    <property type="term" value="F:cadherin binding"/>
    <property type="evidence" value="ECO:0007669"/>
    <property type="project" value="TreeGrafter"/>
</dbReference>
<evidence type="ECO:0000256" key="4">
    <source>
        <dbReference type="ARBA" id="ARBA00022692"/>
    </source>
</evidence>
<dbReference type="Gene3D" id="2.60.40.60">
    <property type="entry name" value="Cadherins"/>
    <property type="match status" value="8"/>
</dbReference>
<dbReference type="SUPFAM" id="SSF57196">
    <property type="entry name" value="EGF/Laminin"/>
    <property type="match status" value="1"/>
</dbReference>
<dbReference type="GO" id="GO:0005509">
    <property type="term" value="F:calcium ion binding"/>
    <property type="evidence" value="ECO:0007669"/>
    <property type="project" value="UniProtKB-UniRule"/>
</dbReference>
<feature type="domain" description="Cadherin" evidence="23">
    <location>
        <begin position="377"/>
        <end position="489"/>
    </location>
</feature>
<organism evidence="24">
    <name type="scientific">Lepeophtheirus salmonis</name>
    <name type="common">Salmon louse</name>
    <name type="synonym">Caligus salmonis</name>
    <dbReference type="NCBI Taxonomy" id="72036"/>
    <lineage>
        <taxon>Eukaryota</taxon>
        <taxon>Metazoa</taxon>
        <taxon>Ecdysozoa</taxon>
        <taxon>Arthropoda</taxon>
        <taxon>Crustacea</taxon>
        <taxon>Multicrustacea</taxon>
        <taxon>Hexanauplia</taxon>
        <taxon>Copepoda</taxon>
        <taxon>Siphonostomatoida</taxon>
        <taxon>Caligidae</taxon>
        <taxon>Lepeophtheirus</taxon>
    </lineage>
</organism>
<evidence type="ECO:0000256" key="10">
    <source>
        <dbReference type="ARBA" id="ARBA00022989"/>
    </source>
</evidence>
<feature type="domain" description="Cadherin" evidence="23">
    <location>
        <begin position="713"/>
        <end position="818"/>
    </location>
</feature>
<dbReference type="GO" id="GO:0098858">
    <property type="term" value="C:actin-based cell projection"/>
    <property type="evidence" value="ECO:0007669"/>
    <property type="project" value="UniProtKB-ARBA"/>
</dbReference>
<evidence type="ECO:0000256" key="16">
    <source>
        <dbReference type="RuleBase" id="RU003318"/>
    </source>
</evidence>
<dbReference type="SMART" id="SM00181">
    <property type="entry name" value="EGF"/>
    <property type="match status" value="1"/>
</dbReference>
<dbReference type="InterPro" id="IPR020894">
    <property type="entry name" value="Cadherin_CS"/>
</dbReference>
<dbReference type="Pfam" id="PF00028">
    <property type="entry name" value="Cadherin"/>
    <property type="match status" value="5"/>
</dbReference>
<dbReference type="FunFam" id="2.60.40.60:FF:000058">
    <property type="entry name" value="FAT atypical cadherin 3"/>
    <property type="match status" value="1"/>
</dbReference>
<dbReference type="InterPro" id="IPR013320">
    <property type="entry name" value="ConA-like_dom_sf"/>
</dbReference>
<dbReference type="CDD" id="cd11304">
    <property type="entry name" value="Cadherin_repeat"/>
    <property type="match status" value="7"/>
</dbReference>
<dbReference type="SUPFAM" id="SSF49899">
    <property type="entry name" value="Concanavalin A-like lectins/glucanases"/>
    <property type="match status" value="1"/>
</dbReference>
<dbReference type="PROSITE" id="PS50268">
    <property type="entry name" value="CADHERIN_2"/>
    <property type="match status" value="8"/>
</dbReference>
<evidence type="ECO:0000256" key="2">
    <source>
        <dbReference type="ARBA" id="ARBA00022475"/>
    </source>
</evidence>
<dbReference type="SMART" id="SM00112">
    <property type="entry name" value="CA"/>
    <property type="match status" value="8"/>
</dbReference>
<keyword evidence="5" id="KW-0479">Metal-binding</keyword>
<evidence type="ECO:0000256" key="11">
    <source>
        <dbReference type="ARBA" id="ARBA00023136"/>
    </source>
</evidence>
<dbReference type="GO" id="GO:0048565">
    <property type="term" value="P:digestive tract development"/>
    <property type="evidence" value="ECO:0007669"/>
    <property type="project" value="UniProtKB-ARBA"/>
</dbReference>
<dbReference type="InterPro" id="IPR039808">
    <property type="entry name" value="Cadherin"/>
</dbReference>